<comment type="subcellular location">
    <subcellularLocation>
        <location evidence="1">Cell envelope</location>
    </subcellularLocation>
</comment>
<dbReference type="InterPro" id="IPR006143">
    <property type="entry name" value="RND_pump_MFP"/>
</dbReference>
<keyword evidence="10" id="KW-1185">Reference proteome</keyword>
<dbReference type="InterPro" id="IPR058625">
    <property type="entry name" value="MdtA-like_BSH"/>
</dbReference>
<feature type="coiled-coil region" evidence="4">
    <location>
        <begin position="170"/>
        <end position="197"/>
    </location>
</feature>
<feature type="domain" description="CusB-like beta-barrel" evidence="8">
    <location>
        <begin position="250"/>
        <end position="336"/>
    </location>
</feature>
<dbReference type="Gene3D" id="1.10.287.470">
    <property type="entry name" value="Helix hairpin bin"/>
    <property type="match status" value="1"/>
</dbReference>
<evidence type="ECO:0000256" key="5">
    <source>
        <dbReference type="SAM" id="Phobius"/>
    </source>
</evidence>
<organism evidence="9 10">
    <name type="scientific">Sphingomonas abietis</name>
    <dbReference type="NCBI Taxonomy" id="3012344"/>
    <lineage>
        <taxon>Bacteria</taxon>
        <taxon>Pseudomonadati</taxon>
        <taxon>Pseudomonadota</taxon>
        <taxon>Alphaproteobacteria</taxon>
        <taxon>Sphingomonadales</taxon>
        <taxon>Sphingomonadaceae</taxon>
        <taxon>Sphingomonas</taxon>
    </lineage>
</organism>
<reference evidence="9 10" key="1">
    <citation type="submission" date="2022-12" db="EMBL/GenBank/DDBJ databases">
        <title>Sphingomonas abieness sp. nov., an endophytic bacterium isolated from Abies koreana.</title>
        <authorList>
            <person name="Jiang L."/>
            <person name="Lee J."/>
        </authorList>
    </citation>
    <scope>NUCLEOTIDE SEQUENCE [LARGE SCALE GENOMIC DNA]</scope>
    <source>
        <strain evidence="10">PAMB 00755</strain>
    </source>
</reference>
<keyword evidence="5" id="KW-1133">Transmembrane helix</keyword>
<dbReference type="EMBL" id="CP115174">
    <property type="protein sequence ID" value="WBO22670.1"/>
    <property type="molecule type" value="Genomic_DNA"/>
</dbReference>
<dbReference type="InterPro" id="IPR058624">
    <property type="entry name" value="MdtA-like_HH"/>
</dbReference>
<keyword evidence="5" id="KW-0812">Transmembrane</keyword>
<protein>
    <submittedName>
        <fullName evidence="9">Efflux RND transporter periplasmic adaptor subunit</fullName>
    </submittedName>
</protein>
<dbReference type="SUPFAM" id="SSF111369">
    <property type="entry name" value="HlyD-like secretion proteins"/>
    <property type="match status" value="1"/>
</dbReference>
<keyword evidence="5" id="KW-0472">Membrane</keyword>
<accession>A0ABY7NNX3</accession>
<dbReference type="Pfam" id="PF25876">
    <property type="entry name" value="HH_MFP_RND"/>
    <property type="match status" value="1"/>
</dbReference>
<evidence type="ECO:0000256" key="2">
    <source>
        <dbReference type="ARBA" id="ARBA00009477"/>
    </source>
</evidence>
<dbReference type="PANTHER" id="PTHR32347:SF14">
    <property type="entry name" value="EFFLUX SYSTEM COMPONENT YKNX-RELATED"/>
    <property type="match status" value="1"/>
</dbReference>
<keyword evidence="3 4" id="KW-0175">Coiled coil</keyword>
<dbReference type="RefSeq" id="WP_270077312.1">
    <property type="nucleotide sequence ID" value="NZ_CP115174.1"/>
</dbReference>
<dbReference type="PANTHER" id="PTHR32347">
    <property type="entry name" value="EFFLUX SYSTEM COMPONENT YKNX-RELATED"/>
    <property type="match status" value="1"/>
</dbReference>
<comment type="similarity">
    <text evidence="2">Belongs to the membrane fusion protein (MFP) (TC 8.A.1) family.</text>
</comment>
<evidence type="ECO:0000256" key="4">
    <source>
        <dbReference type="SAM" id="Coils"/>
    </source>
</evidence>
<gene>
    <name evidence="9" type="ORF">PBT88_00500</name>
</gene>
<evidence type="ECO:0000256" key="3">
    <source>
        <dbReference type="ARBA" id="ARBA00023054"/>
    </source>
</evidence>
<dbReference type="Pfam" id="PF25954">
    <property type="entry name" value="Beta-barrel_RND_2"/>
    <property type="match status" value="1"/>
</dbReference>
<evidence type="ECO:0000259" key="7">
    <source>
        <dbReference type="Pfam" id="PF25917"/>
    </source>
</evidence>
<dbReference type="Pfam" id="PF25917">
    <property type="entry name" value="BSH_RND"/>
    <property type="match status" value="1"/>
</dbReference>
<evidence type="ECO:0000259" key="8">
    <source>
        <dbReference type="Pfam" id="PF25954"/>
    </source>
</evidence>
<evidence type="ECO:0000313" key="9">
    <source>
        <dbReference type="EMBL" id="WBO22670.1"/>
    </source>
</evidence>
<feature type="domain" description="Multidrug resistance protein MdtA-like alpha-helical hairpin" evidence="6">
    <location>
        <begin position="129"/>
        <end position="201"/>
    </location>
</feature>
<dbReference type="Gene3D" id="2.40.30.170">
    <property type="match status" value="1"/>
</dbReference>
<proteinExistence type="inferred from homology"/>
<sequence>MDQPSTAPDTDIDSFLGIETSHSGRRIARRIAIGVAVILVLLLVVRCVSSAHERTHYSTVAVKRGDLSVSVSATGNLTPTKQVNVGSEESGIVVDVFVQNNDHVTKGEPLAQLDPSRLKDALVQSQATLLAAQATVAQNQATVDQSSATLRRYQEVARLSGGKVPSATELDTARGDAERAIANLKAAQAQVAQARASVSTNQTSLSKATIYAPVDGVVLSRQVEPGQTVAASFNVATLFTIAEDLTNMKLDVKVDEADVGDVRVGDSATFTVDAYPGRTFTGHVTRIDLGANATPTVNSAGTTTNASTTVVAYTASLTVANPDLVLRPGMTATASVLASVQHNQLLIPNAALRFTPDGWKSDTGGAFQLGGPKQGSGGFGVAGQEKKAAIGRGSQQTVYVLDGKGDPKAVNVVVGSTNGTSTAVSGPDVKPGMQVITGRLAVKGK</sequence>
<evidence type="ECO:0000313" key="10">
    <source>
        <dbReference type="Proteomes" id="UP001210865"/>
    </source>
</evidence>
<evidence type="ECO:0000259" key="6">
    <source>
        <dbReference type="Pfam" id="PF25876"/>
    </source>
</evidence>
<dbReference type="Proteomes" id="UP001210865">
    <property type="component" value="Chromosome"/>
</dbReference>
<feature type="transmembrane region" description="Helical" evidence="5">
    <location>
        <begin position="27"/>
        <end position="45"/>
    </location>
</feature>
<dbReference type="NCBIfam" id="TIGR01730">
    <property type="entry name" value="RND_mfp"/>
    <property type="match status" value="1"/>
</dbReference>
<evidence type="ECO:0000256" key="1">
    <source>
        <dbReference type="ARBA" id="ARBA00004196"/>
    </source>
</evidence>
<dbReference type="InterPro" id="IPR050465">
    <property type="entry name" value="UPF0194_transport"/>
</dbReference>
<dbReference type="InterPro" id="IPR058792">
    <property type="entry name" value="Beta-barrel_RND_2"/>
</dbReference>
<feature type="domain" description="Multidrug resistance protein MdtA-like barrel-sandwich hybrid" evidence="7">
    <location>
        <begin position="82"/>
        <end position="232"/>
    </location>
</feature>
<dbReference type="Gene3D" id="2.40.50.100">
    <property type="match status" value="1"/>
</dbReference>
<name>A0ABY7NNX3_9SPHN</name>